<proteinExistence type="predicted"/>
<evidence type="ECO:0008006" key="3">
    <source>
        <dbReference type="Google" id="ProtNLM"/>
    </source>
</evidence>
<dbReference type="AlphaFoldDB" id="A0A1M7NZ35"/>
<evidence type="ECO:0000313" key="2">
    <source>
        <dbReference type="Proteomes" id="UP000184280"/>
    </source>
</evidence>
<organism evidence="1 2">
    <name type="scientific">Xylanibacter ruminicola</name>
    <name type="common">Prevotella ruminicola</name>
    <dbReference type="NCBI Taxonomy" id="839"/>
    <lineage>
        <taxon>Bacteria</taxon>
        <taxon>Pseudomonadati</taxon>
        <taxon>Bacteroidota</taxon>
        <taxon>Bacteroidia</taxon>
        <taxon>Bacteroidales</taxon>
        <taxon>Prevotellaceae</taxon>
        <taxon>Xylanibacter</taxon>
    </lineage>
</organism>
<reference evidence="1 2" key="1">
    <citation type="submission" date="2016-11" db="EMBL/GenBank/DDBJ databases">
        <authorList>
            <person name="Jaros S."/>
            <person name="Januszkiewicz K."/>
            <person name="Wedrychowicz H."/>
        </authorList>
    </citation>
    <scope>NUCLEOTIDE SEQUENCE [LARGE SCALE GENOMIC DNA]</scope>
    <source>
        <strain evidence="1 2">BPI-34</strain>
    </source>
</reference>
<gene>
    <name evidence="1" type="ORF">SAMN04488494_0250</name>
</gene>
<dbReference type="EMBL" id="FRCJ01000012">
    <property type="protein sequence ID" value="SHN09348.1"/>
    <property type="molecule type" value="Genomic_DNA"/>
</dbReference>
<protein>
    <recommendedName>
        <fullName evidence="3">YolD-like protein</fullName>
    </recommendedName>
</protein>
<evidence type="ECO:0000313" key="1">
    <source>
        <dbReference type="EMBL" id="SHN09348.1"/>
    </source>
</evidence>
<name>A0A1M7NZ35_XYLRU</name>
<dbReference type="RefSeq" id="WP_073048356.1">
    <property type="nucleotide sequence ID" value="NZ_FOLF01000017.1"/>
</dbReference>
<dbReference type="OrthoDB" id="361760at2"/>
<sequence length="134" mass="15468">MTNDYDDIINLPHYEPKHHPRMSMWNRAAQFAPFAALTGYDAAIQESGRFTDNWVGLSESGNEEMNRKMELIVSMLPEHPSVTIEYFVPDGHKEGGSYQNYIGNVKRIDEYEKCIEFTDGKKVPLDVIREIKIE</sequence>
<accession>A0A1M7NZ35</accession>
<dbReference type="Proteomes" id="UP000184280">
    <property type="component" value="Unassembled WGS sequence"/>
</dbReference>